<evidence type="ECO:0000256" key="3">
    <source>
        <dbReference type="ARBA" id="ARBA00023002"/>
    </source>
</evidence>
<keyword evidence="7" id="KW-1185">Reference proteome</keyword>
<dbReference type="Proteomes" id="UP001187346">
    <property type="component" value="Unassembled WGS sequence"/>
</dbReference>
<dbReference type="Gene3D" id="3.20.20.30">
    <property type="entry name" value="Luciferase-like domain"/>
    <property type="match status" value="1"/>
</dbReference>
<evidence type="ECO:0000313" key="7">
    <source>
        <dbReference type="Proteomes" id="UP001187346"/>
    </source>
</evidence>
<keyword evidence="1" id="KW-0285">Flavoprotein</keyword>
<dbReference type="Pfam" id="PF00296">
    <property type="entry name" value="Bac_luciferase"/>
    <property type="match status" value="1"/>
</dbReference>
<sequence>MTDKAEAPAVRFGIKTTPMHVSYEDIRRVWLEADTVPEIADAWLWDHLLPVAGPKDGQVHEGWTLLSALAAQTERLRLGLLVTSNRIRPPAVLGKMASTVDVISGGRLTLGLGVGGTHQPPGAGGIEGANPAIAEYEAYGLSLVPPGEGLARLAETVTILKGMWTRDVFDFDGRYYRLRGNRCEPKPVQRPGPPLLIGGWGTRLLRLVAEHADVWNVPGPPHNTVGYVAERARVLDAHCAELGRDPGTITRSVQVLVSYDDPATTRETVGHLVDAGMNHIVLSLPRPYPQGVARWLADEIIAGRHSVSASAARPPTTA</sequence>
<name>A0ABU4F6T4_9ACTN</name>
<proteinExistence type="predicted"/>
<accession>A0ABU4F6T4</accession>
<dbReference type="InterPro" id="IPR050172">
    <property type="entry name" value="SsuD_RutA_monooxygenase"/>
</dbReference>
<comment type="caution">
    <text evidence="6">The sequence shown here is derived from an EMBL/GenBank/DDBJ whole genome shotgun (WGS) entry which is preliminary data.</text>
</comment>
<dbReference type="PANTHER" id="PTHR42847:SF8">
    <property type="entry name" value="CONSERVED PROTEIN"/>
    <property type="match status" value="1"/>
</dbReference>
<evidence type="ECO:0000256" key="4">
    <source>
        <dbReference type="ARBA" id="ARBA00023033"/>
    </source>
</evidence>
<dbReference type="EMBL" id="JAWMAJ010000025">
    <property type="protein sequence ID" value="MDV7216299.1"/>
    <property type="molecule type" value="Genomic_DNA"/>
</dbReference>
<gene>
    <name evidence="6" type="ORF">R5A26_10065</name>
</gene>
<dbReference type="PANTHER" id="PTHR42847">
    <property type="entry name" value="ALKANESULFONATE MONOOXYGENASE"/>
    <property type="match status" value="1"/>
</dbReference>
<evidence type="ECO:0000256" key="2">
    <source>
        <dbReference type="ARBA" id="ARBA00022643"/>
    </source>
</evidence>
<evidence type="ECO:0000313" key="6">
    <source>
        <dbReference type="EMBL" id="MDV7216299.1"/>
    </source>
</evidence>
<keyword evidence="3" id="KW-0560">Oxidoreductase</keyword>
<dbReference type="InterPro" id="IPR011251">
    <property type="entry name" value="Luciferase-like_dom"/>
</dbReference>
<keyword evidence="4" id="KW-0503">Monooxygenase</keyword>
<reference evidence="6 7" key="1">
    <citation type="submission" date="2023-10" db="EMBL/GenBank/DDBJ databases">
        <title>Characterization of rhizosphere-enriched actinobacteria from wheat plants lab-grown on chernevaya soil.</title>
        <authorList>
            <person name="Tikhonova E.N."/>
            <person name="Konopkin A."/>
            <person name="Kravchenko I.K."/>
        </authorList>
    </citation>
    <scope>NUCLEOTIDE SEQUENCE [LARGE SCALE GENOMIC DNA]</scope>
    <source>
        <strain evidence="6 7">RR29</strain>
    </source>
</reference>
<organism evidence="6 7">
    <name type="scientific">Streptomyces prunicolor</name>
    <dbReference type="NCBI Taxonomy" id="67348"/>
    <lineage>
        <taxon>Bacteria</taxon>
        <taxon>Bacillati</taxon>
        <taxon>Actinomycetota</taxon>
        <taxon>Actinomycetes</taxon>
        <taxon>Kitasatosporales</taxon>
        <taxon>Streptomycetaceae</taxon>
        <taxon>Streptomyces</taxon>
    </lineage>
</organism>
<keyword evidence="2" id="KW-0288">FMN</keyword>
<evidence type="ECO:0000259" key="5">
    <source>
        <dbReference type="Pfam" id="PF00296"/>
    </source>
</evidence>
<dbReference type="InterPro" id="IPR036661">
    <property type="entry name" value="Luciferase-like_sf"/>
</dbReference>
<protein>
    <submittedName>
        <fullName evidence="6">LLM class flavin-dependent oxidoreductase</fullName>
    </submittedName>
</protein>
<evidence type="ECO:0000256" key="1">
    <source>
        <dbReference type="ARBA" id="ARBA00022630"/>
    </source>
</evidence>
<feature type="domain" description="Luciferase-like" evidence="5">
    <location>
        <begin position="42"/>
        <end position="277"/>
    </location>
</feature>
<dbReference type="SUPFAM" id="SSF51679">
    <property type="entry name" value="Bacterial luciferase-like"/>
    <property type="match status" value="1"/>
</dbReference>